<evidence type="ECO:0000256" key="7">
    <source>
        <dbReference type="ARBA" id="ARBA00022984"/>
    </source>
</evidence>
<evidence type="ECO:0000256" key="5">
    <source>
        <dbReference type="ARBA" id="ARBA00022692"/>
    </source>
</evidence>
<keyword evidence="8 11" id="KW-1133">Transmembrane helix</keyword>
<dbReference type="PANTHER" id="PTHR30627:SF2">
    <property type="entry name" value="PEPTIDOGLYCAN D,D-TRANSPEPTIDASE MRDA"/>
    <property type="match status" value="1"/>
</dbReference>
<evidence type="ECO:0000256" key="3">
    <source>
        <dbReference type="ARBA" id="ARBA00007171"/>
    </source>
</evidence>
<dbReference type="InterPro" id="IPR012338">
    <property type="entry name" value="Beta-lactam/transpept-like"/>
</dbReference>
<evidence type="ECO:0000313" key="14">
    <source>
        <dbReference type="EMBL" id="HIQ90269.1"/>
    </source>
</evidence>
<dbReference type="InterPro" id="IPR050515">
    <property type="entry name" value="Beta-lactam/transpept"/>
</dbReference>
<comment type="subcellular location">
    <subcellularLocation>
        <location evidence="2">Cell membrane</location>
    </subcellularLocation>
    <subcellularLocation>
        <location evidence="1">Membrane</location>
        <topology evidence="1">Single-pass membrane protein</topology>
    </subcellularLocation>
</comment>
<dbReference type="GO" id="GO:0071555">
    <property type="term" value="P:cell wall organization"/>
    <property type="evidence" value="ECO:0007669"/>
    <property type="project" value="UniProtKB-KW"/>
</dbReference>
<dbReference type="InterPro" id="IPR036138">
    <property type="entry name" value="PBP_dimer_sf"/>
</dbReference>
<dbReference type="PANTHER" id="PTHR30627">
    <property type="entry name" value="PEPTIDOGLYCAN D,D-TRANSPEPTIDASE"/>
    <property type="match status" value="1"/>
</dbReference>
<dbReference type="Gene3D" id="3.90.1310.10">
    <property type="entry name" value="Penicillin-binding protein 2a (Domain 2)"/>
    <property type="match status" value="1"/>
</dbReference>
<dbReference type="GO" id="GO:0009252">
    <property type="term" value="P:peptidoglycan biosynthetic process"/>
    <property type="evidence" value="ECO:0007669"/>
    <property type="project" value="UniProtKB-KW"/>
</dbReference>
<accession>A0A9D0ZPJ6</accession>
<evidence type="ECO:0000256" key="10">
    <source>
        <dbReference type="ARBA" id="ARBA00023316"/>
    </source>
</evidence>
<dbReference type="Gene3D" id="3.40.710.10">
    <property type="entry name" value="DD-peptidase/beta-lactamase superfamily"/>
    <property type="match status" value="1"/>
</dbReference>
<comment type="similarity">
    <text evidence="3">Belongs to the transpeptidase family.</text>
</comment>
<dbReference type="Proteomes" id="UP000886786">
    <property type="component" value="Unassembled WGS sequence"/>
</dbReference>
<name>A0A9D0ZPJ6_9FIRM</name>
<evidence type="ECO:0000256" key="2">
    <source>
        <dbReference type="ARBA" id="ARBA00004236"/>
    </source>
</evidence>
<dbReference type="SUPFAM" id="SSF56601">
    <property type="entry name" value="beta-lactamase/transpeptidase-like"/>
    <property type="match status" value="1"/>
</dbReference>
<keyword evidence="6" id="KW-0133">Cell shape</keyword>
<evidence type="ECO:0000256" key="8">
    <source>
        <dbReference type="ARBA" id="ARBA00022989"/>
    </source>
</evidence>
<sequence length="711" mass="80599">MKLIDKIVSFFKDIKTKRQNSLKISKRQSKLSYNNLNTYRNFKDVKVEIEKRYNILTFIVILILFVLVIFLFFIQIVGKEKYEAELETLTQTTVDGETAPRGRIYDRNMNLIVDNVPTKVIYYKKPSNVTTKEEMSVAYKLTEMIDIDYSSLSDNDLRDFWIKNNKKKARAKITDEEWKQLDERKITNDDIYNLELERITPEELAVYTETDKKAAYIYKLMNTGYSYDEKVLKGENVSDEEYALISENLTDLKGVGTKLDWERTYPYGSVFRTILGNVSNSKSGIPAELKDYYLEKGYSLDDRVGTSYLEYQYEDILRGKKNKYQVLNDGSYKLIEEGKRGQDIVLTIDIELQKAVEEMLTEEVLQASSEANTEYYDHSFVIVTNPKTGEVLAMAGKQVKEVDGEKVVVDYTPGALTSPVVMGSVVKGASQIVGYNTGALKIGEVRYDNCVKIAATPEKCSWKKLGKLNDITALAYSSNTYQYYTAINVGKGKYEYNKPLSIDTAAFDTYRNTFAEFGLGVKTGIDLPLESTGYKGTSKQPGHLLDFSIGQYDNYTPIQLAQYIDTIADNGNRKQLYLLKGFYEDGQLTNETEPKTLNTVDTKPEYLERVKEGFKAVLEYGTGAGYIDLSYKPAGKTGTSQSFVDTNGDGVVDKETITTTFAAYAPYDDPKVAFTIISPNISVPDGSTSHQSAINKRLAQRVSQKYFEIYK</sequence>
<dbReference type="InterPro" id="IPR005311">
    <property type="entry name" value="PBP_dimer"/>
</dbReference>
<gene>
    <name evidence="14" type="ORF">IAB27_01380</name>
</gene>
<keyword evidence="5 11" id="KW-0812">Transmembrane</keyword>
<keyword evidence="4" id="KW-1003">Cell membrane</keyword>
<proteinExistence type="inferred from homology"/>
<dbReference type="EMBL" id="DVFV01000028">
    <property type="protein sequence ID" value="HIQ90269.1"/>
    <property type="molecule type" value="Genomic_DNA"/>
</dbReference>
<dbReference type="GO" id="GO:0008658">
    <property type="term" value="F:penicillin binding"/>
    <property type="evidence" value="ECO:0007669"/>
    <property type="project" value="InterPro"/>
</dbReference>
<dbReference type="AlphaFoldDB" id="A0A9D0ZPJ6"/>
<dbReference type="Gene3D" id="1.10.10.1230">
    <property type="entry name" value="Penicillin-binding protein, N-terminal non-catalytic domain, head sub-domain"/>
    <property type="match status" value="1"/>
</dbReference>
<evidence type="ECO:0000256" key="6">
    <source>
        <dbReference type="ARBA" id="ARBA00022960"/>
    </source>
</evidence>
<keyword evidence="9 11" id="KW-0472">Membrane</keyword>
<comment type="caution">
    <text evidence="14">The sequence shown here is derived from an EMBL/GenBank/DDBJ whole genome shotgun (WGS) entry which is preliminary data.</text>
</comment>
<dbReference type="Pfam" id="PF03717">
    <property type="entry name" value="PBP_dimer"/>
    <property type="match status" value="1"/>
</dbReference>
<feature type="domain" description="Penicillin-binding protein dimerisation" evidence="13">
    <location>
        <begin position="98"/>
        <end position="333"/>
    </location>
</feature>
<evidence type="ECO:0000256" key="11">
    <source>
        <dbReference type="SAM" id="Phobius"/>
    </source>
</evidence>
<evidence type="ECO:0000256" key="1">
    <source>
        <dbReference type="ARBA" id="ARBA00004167"/>
    </source>
</evidence>
<dbReference type="GO" id="GO:0005886">
    <property type="term" value="C:plasma membrane"/>
    <property type="evidence" value="ECO:0007669"/>
    <property type="project" value="UniProtKB-SubCell"/>
</dbReference>
<evidence type="ECO:0000259" key="13">
    <source>
        <dbReference type="Pfam" id="PF03717"/>
    </source>
</evidence>
<evidence type="ECO:0000259" key="12">
    <source>
        <dbReference type="Pfam" id="PF00905"/>
    </source>
</evidence>
<feature type="transmembrane region" description="Helical" evidence="11">
    <location>
        <begin position="53"/>
        <end position="74"/>
    </location>
</feature>
<reference evidence="14" key="1">
    <citation type="submission" date="2020-10" db="EMBL/GenBank/DDBJ databases">
        <authorList>
            <person name="Gilroy R."/>
        </authorList>
    </citation>
    <scope>NUCLEOTIDE SEQUENCE</scope>
    <source>
        <strain evidence="14">CHK147-3167</strain>
    </source>
</reference>
<keyword evidence="10" id="KW-0961">Cell wall biogenesis/degradation</keyword>
<reference evidence="14" key="2">
    <citation type="journal article" date="2021" name="PeerJ">
        <title>Extensive microbial diversity within the chicken gut microbiome revealed by metagenomics and culture.</title>
        <authorList>
            <person name="Gilroy R."/>
            <person name="Ravi A."/>
            <person name="Getino M."/>
            <person name="Pursley I."/>
            <person name="Horton D.L."/>
            <person name="Alikhan N.F."/>
            <person name="Baker D."/>
            <person name="Gharbi K."/>
            <person name="Hall N."/>
            <person name="Watson M."/>
            <person name="Adriaenssens E.M."/>
            <person name="Foster-Nyarko E."/>
            <person name="Jarju S."/>
            <person name="Secka A."/>
            <person name="Antonio M."/>
            <person name="Oren A."/>
            <person name="Chaudhuri R.R."/>
            <person name="La Ragione R."/>
            <person name="Hildebrand F."/>
            <person name="Pallen M.J."/>
        </authorList>
    </citation>
    <scope>NUCLEOTIDE SEQUENCE</scope>
    <source>
        <strain evidence="14">CHK147-3167</strain>
    </source>
</reference>
<protein>
    <submittedName>
        <fullName evidence="14">Penicillin-binding protein 2</fullName>
    </submittedName>
</protein>
<dbReference type="SUPFAM" id="SSF56519">
    <property type="entry name" value="Penicillin binding protein dimerisation domain"/>
    <property type="match status" value="1"/>
</dbReference>
<dbReference type="Pfam" id="PF00905">
    <property type="entry name" value="Transpeptidase"/>
    <property type="match status" value="1"/>
</dbReference>
<keyword evidence="7" id="KW-0573">Peptidoglycan synthesis</keyword>
<dbReference type="GO" id="GO:0008360">
    <property type="term" value="P:regulation of cell shape"/>
    <property type="evidence" value="ECO:0007669"/>
    <property type="project" value="UniProtKB-KW"/>
</dbReference>
<evidence type="ECO:0000256" key="9">
    <source>
        <dbReference type="ARBA" id="ARBA00023136"/>
    </source>
</evidence>
<dbReference type="InterPro" id="IPR001460">
    <property type="entry name" value="PCN-bd_Tpept"/>
</dbReference>
<dbReference type="GO" id="GO:0071972">
    <property type="term" value="F:peptidoglycan L,D-transpeptidase activity"/>
    <property type="evidence" value="ECO:0007669"/>
    <property type="project" value="TreeGrafter"/>
</dbReference>
<evidence type="ECO:0000256" key="4">
    <source>
        <dbReference type="ARBA" id="ARBA00022475"/>
    </source>
</evidence>
<evidence type="ECO:0000313" key="15">
    <source>
        <dbReference type="Proteomes" id="UP000886786"/>
    </source>
</evidence>
<feature type="domain" description="Penicillin-binding protein transpeptidase" evidence="12">
    <location>
        <begin position="380"/>
        <end position="682"/>
    </location>
</feature>
<organism evidence="14 15">
    <name type="scientific">Candidatus Coprosoma intestinipullorum</name>
    <dbReference type="NCBI Taxonomy" id="2840752"/>
    <lineage>
        <taxon>Bacteria</taxon>
        <taxon>Bacillati</taxon>
        <taxon>Bacillota</taxon>
        <taxon>Bacillota incertae sedis</taxon>
        <taxon>Candidatus Coprosoma</taxon>
    </lineage>
</organism>